<protein>
    <submittedName>
        <fullName evidence="1">Beta-N-acetylhexosaminidase domain protein</fullName>
        <ecNumber evidence="1">3.2.1.52</ecNumber>
    </submittedName>
</protein>
<dbReference type="Gene3D" id="3.20.20.300">
    <property type="entry name" value="Glycoside hydrolase, family 3, N-terminal domain"/>
    <property type="match status" value="1"/>
</dbReference>
<dbReference type="InterPro" id="IPR036962">
    <property type="entry name" value="Glyco_hydro_3_N_sf"/>
</dbReference>
<dbReference type="AlphaFoldDB" id="A0A015UC68"/>
<sequence length="104" mass="11665">MFLLSAGTLWAQQAAGLLPVQEDTHCKEWVEQTLSRMKLKDKVGQLFVYTLAPRADKDTEKLVGKLTRKFKVGAFLYSEGTVEDQANLTKLCATPVENSINDYL</sequence>
<dbReference type="GO" id="GO:0005975">
    <property type="term" value="P:carbohydrate metabolic process"/>
    <property type="evidence" value="ECO:0007669"/>
    <property type="project" value="InterPro"/>
</dbReference>
<dbReference type="EMBL" id="JGDB01000016">
    <property type="protein sequence ID" value="EXY92427.1"/>
    <property type="molecule type" value="Genomic_DNA"/>
</dbReference>
<keyword evidence="1" id="KW-0378">Hydrolase</keyword>
<comment type="caution">
    <text evidence="1">The sequence shown here is derived from an EMBL/GenBank/DDBJ whole genome shotgun (WGS) entry which is preliminary data.</text>
</comment>
<organism evidence="1 2">
    <name type="scientific">Bacteroides fragilis str. 3998T(B)3</name>
    <dbReference type="NCBI Taxonomy" id="1339316"/>
    <lineage>
        <taxon>Bacteria</taxon>
        <taxon>Pseudomonadati</taxon>
        <taxon>Bacteroidota</taxon>
        <taxon>Bacteroidia</taxon>
        <taxon>Bacteroidales</taxon>
        <taxon>Bacteroidaceae</taxon>
        <taxon>Bacteroides</taxon>
    </lineage>
</organism>
<dbReference type="EC" id="3.2.1.52" evidence="1"/>
<evidence type="ECO:0000313" key="1">
    <source>
        <dbReference type="EMBL" id="EXY92427.1"/>
    </source>
</evidence>
<accession>A0A015UC68</accession>
<dbReference type="PATRIC" id="fig|1339316.3.peg.819"/>
<dbReference type="Proteomes" id="UP000020773">
    <property type="component" value="Unassembled WGS sequence"/>
</dbReference>
<gene>
    <name evidence="1" type="ORF">M125_0838</name>
</gene>
<evidence type="ECO:0000313" key="2">
    <source>
        <dbReference type="Proteomes" id="UP000020773"/>
    </source>
</evidence>
<reference evidence="1 2" key="1">
    <citation type="submission" date="2014-02" db="EMBL/GenBank/DDBJ databases">
        <authorList>
            <person name="Sears C."/>
            <person name="Carroll K."/>
            <person name="Sack B.R."/>
            <person name="Qadri F."/>
            <person name="Myers L.L."/>
            <person name="Chung G.-T."/>
            <person name="Escheverria P."/>
            <person name="Fraser C.M."/>
            <person name="Sadzewicz L."/>
            <person name="Shefchek K.A."/>
            <person name="Tallon L."/>
            <person name="Das S.P."/>
            <person name="Daugherty S."/>
            <person name="Mongodin E.F."/>
        </authorList>
    </citation>
    <scope>NUCLEOTIDE SEQUENCE [LARGE SCALE GENOMIC DNA]</scope>
    <source>
        <strain evidence="2">3998T(B)3</strain>
    </source>
</reference>
<dbReference type="GO" id="GO:0004563">
    <property type="term" value="F:beta-N-acetylhexosaminidase activity"/>
    <property type="evidence" value="ECO:0007669"/>
    <property type="project" value="UniProtKB-EC"/>
</dbReference>
<proteinExistence type="predicted"/>
<keyword evidence="1" id="KW-0326">Glycosidase</keyword>
<name>A0A015UC68_BACFG</name>